<feature type="transmembrane region" description="Helical" evidence="1">
    <location>
        <begin position="49"/>
        <end position="71"/>
    </location>
</feature>
<gene>
    <name evidence="2" type="ORF">UFOPK1939_00333</name>
</gene>
<dbReference type="EMBL" id="CAEZVF010000031">
    <property type="protein sequence ID" value="CAB4617845.1"/>
    <property type="molecule type" value="Genomic_DNA"/>
</dbReference>
<reference evidence="2" key="1">
    <citation type="submission" date="2020-05" db="EMBL/GenBank/DDBJ databases">
        <authorList>
            <person name="Chiriac C."/>
            <person name="Salcher M."/>
            <person name="Ghai R."/>
            <person name="Kavagutti S V."/>
        </authorList>
    </citation>
    <scope>NUCLEOTIDE SEQUENCE</scope>
</reference>
<feature type="transmembrane region" description="Helical" evidence="1">
    <location>
        <begin position="78"/>
        <end position="102"/>
    </location>
</feature>
<feature type="transmembrane region" description="Helical" evidence="1">
    <location>
        <begin position="22"/>
        <end position="43"/>
    </location>
</feature>
<dbReference type="AlphaFoldDB" id="A0A6J6I208"/>
<protein>
    <submittedName>
        <fullName evidence="2">Unannotated protein</fullName>
    </submittedName>
</protein>
<name>A0A6J6I208_9ZZZZ</name>
<keyword evidence="1" id="KW-0812">Transmembrane</keyword>
<proteinExistence type="predicted"/>
<keyword evidence="1" id="KW-1133">Transmembrane helix</keyword>
<accession>A0A6J6I208</accession>
<feature type="transmembrane region" description="Helical" evidence="1">
    <location>
        <begin position="114"/>
        <end position="135"/>
    </location>
</feature>
<sequence length="144" mass="14803">MSLFFTGTSDLPEQAQQHNTRLLRRCAAGLALVALVLVVTWGWQQGSAGLAGASLGVALVTGFFGADLVALSRTRGSSAALVASVLIALYLGKLIVVLLVLLGLRQTAGIDHPAVIVSVIVGAVSAGIAGLVLWAKLRITYVTP</sequence>
<evidence type="ECO:0000313" key="2">
    <source>
        <dbReference type="EMBL" id="CAB4617845.1"/>
    </source>
</evidence>
<evidence type="ECO:0000256" key="1">
    <source>
        <dbReference type="SAM" id="Phobius"/>
    </source>
</evidence>
<organism evidence="2">
    <name type="scientific">freshwater metagenome</name>
    <dbReference type="NCBI Taxonomy" id="449393"/>
    <lineage>
        <taxon>unclassified sequences</taxon>
        <taxon>metagenomes</taxon>
        <taxon>ecological metagenomes</taxon>
    </lineage>
</organism>
<keyword evidence="1" id="KW-0472">Membrane</keyword>